<name>A0ACC0WRR9_9STRA</name>
<gene>
    <name evidence="1" type="ORF">PsorP6_001508</name>
</gene>
<dbReference type="EMBL" id="CM047580">
    <property type="protein sequence ID" value="KAI9920981.1"/>
    <property type="molecule type" value="Genomic_DNA"/>
</dbReference>
<sequence>MLNTCDKGHVITKLTTPASADERHRMERRPYHSLIGSLLYVAMVKPPDISFAQLQPRFRIVNMCARELRSENSLRSRLIFLDFKHSGRQYKWAFEGKALTCHKPVEHTWKAIHT</sequence>
<organism evidence="1 2">
    <name type="scientific">Peronosclerospora sorghi</name>
    <dbReference type="NCBI Taxonomy" id="230839"/>
    <lineage>
        <taxon>Eukaryota</taxon>
        <taxon>Sar</taxon>
        <taxon>Stramenopiles</taxon>
        <taxon>Oomycota</taxon>
        <taxon>Peronosporomycetes</taxon>
        <taxon>Peronosporales</taxon>
        <taxon>Peronosporaceae</taxon>
        <taxon>Peronosclerospora</taxon>
    </lineage>
</organism>
<reference evidence="1 2" key="1">
    <citation type="journal article" date="2022" name="bioRxiv">
        <title>The genome of the oomycete Peronosclerospora sorghi, a cosmopolitan pathogen of maize and sorghum, is inflated with dispersed pseudogenes.</title>
        <authorList>
            <person name="Fletcher K."/>
            <person name="Martin F."/>
            <person name="Isakeit T."/>
            <person name="Cavanaugh K."/>
            <person name="Magill C."/>
            <person name="Michelmore R."/>
        </authorList>
    </citation>
    <scope>NUCLEOTIDE SEQUENCE [LARGE SCALE GENOMIC DNA]</scope>
    <source>
        <strain evidence="1">P6</strain>
    </source>
</reference>
<protein>
    <submittedName>
        <fullName evidence="1">Uncharacterized protein</fullName>
    </submittedName>
</protein>
<dbReference type="Proteomes" id="UP001163321">
    <property type="component" value="Chromosome 1"/>
</dbReference>
<proteinExistence type="predicted"/>
<accession>A0ACC0WRR9</accession>
<keyword evidence="2" id="KW-1185">Reference proteome</keyword>
<comment type="caution">
    <text evidence="1">The sequence shown here is derived from an EMBL/GenBank/DDBJ whole genome shotgun (WGS) entry which is preliminary data.</text>
</comment>
<evidence type="ECO:0000313" key="1">
    <source>
        <dbReference type="EMBL" id="KAI9920981.1"/>
    </source>
</evidence>
<evidence type="ECO:0000313" key="2">
    <source>
        <dbReference type="Proteomes" id="UP001163321"/>
    </source>
</evidence>